<gene>
    <name evidence="2" type="primary">LOC113212870</name>
</gene>
<accession>A0A6J1T744</accession>
<dbReference type="Proteomes" id="UP000504606">
    <property type="component" value="Unplaced"/>
</dbReference>
<proteinExistence type="predicted"/>
<evidence type="ECO:0000313" key="1">
    <source>
        <dbReference type="Proteomes" id="UP000504606"/>
    </source>
</evidence>
<evidence type="ECO:0000313" key="2">
    <source>
        <dbReference type="RefSeq" id="XP_026287500.1"/>
    </source>
</evidence>
<dbReference type="KEGG" id="foc:113212870"/>
<dbReference type="GeneID" id="113212870"/>
<organism evidence="1 2">
    <name type="scientific">Frankliniella occidentalis</name>
    <name type="common">Western flower thrips</name>
    <name type="synonym">Euthrips occidentalis</name>
    <dbReference type="NCBI Taxonomy" id="133901"/>
    <lineage>
        <taxon>Eukaryota</taxon>
        <taxon>Metazoa</taxon>
        <taxon>Ecdysozoa</taxon>
        <taxon>Arthropoda</taxon>
        <taxon>Hexapoda</taxon>
        <taxon>Insecta</taxon>
        <taxon>Pterygota</taxon>
        <taxon>Neoptera</taxon>
        <taxon>Paraneoptera</taxon>
        <taxon>Thysanoptera</taxon>
        <taxon>Terebrantia</taxon>
        <taxon>Thripoidea</taxon>
        <taxon>Thripidae</taxon>
        <taxon>Frankliniella</taxon>
    </lineage>
</organism>
<dbReference type="RefSeq" id="XP_026287500.1">
    <property type="nucleotide sequence ID" value="XM_026431715.2"/>
</dbReference>
<reference evidence="2" key="1">
    <citation type="submission" date="2025-08" db="UniProtKB">
        <authorList>
            <consortium name="RefSeq"/>
        </authorList>
    </citation>
    <scope>IDENTIFICATION</scope>
    <source>
        <tissue evidence="2">Whole organism</tissue>
    </source>
</reference>
<sequence length="405" mass="46414">MEANIIQPENNVIPPEIKINMALDDIIRIEGKKLPISHNLYKRKPFYKNFRRNHYKRFYRKRRYLSQNWRLRSNGPGSAPGRYKLRAFLERKWRTTPYNSVFHRLGYNSVAKAKLWEARNYTRPNTYRKWMPHVQRDPHRLQKLYASQRHYTSKNILQIDPSELPPSSEPVKPLNKINLAQLRDILGGQITQVAEATSETGTVTTTITRVASFDSRSDSNFSLNSNSYSNFNSNNSNFNFSENSICQEPTQNKLFNYLNSGRQNFANTMNNSVQNQFPMGGSFSLRNQFDNTNQNRMVMSGVNSESGNTMAGTSMNRMGFSGFNNGFIQQAVFTPNMNRTNVNLQDEIAGIQQVKNDLPPLVVPVPGTKFRPLGRGIDDCRLTPHALTVPLTARIVNSTSDPMEF</sequence>
<name>A0A6J1T744_FRAOC</name>
<protein>
    <submittedName>
        <fullName evidence="2">Uncharacterized protein LOC113212870</fullName>
    </submittedName>
</protein>
<dbReference type="AlphaFoldDB" id="A0A6J1T744"/>
<keyword evidence="1" id="KW-1185">Reference proteome</keyword>
<dbReference type="OrthoDB" id="8197628at2759"/>